<feature type="transmembrane region" description="Helical" evidence="8">
    <location>
        <begin position="358"/>
        <end position="378"/>
    </location>
</feature>
<feature type="transmembrane region" description="Helical" evidence="8">
    <location>
        <begin position="316"/>
        <end position="338"/>
    </location>
</feature>
<feature type="active site" description="Proton donor" evidence="6">
    <location>
        <position position="390"/>
    </location>
</feature>
<keyword evidence="2 7" id="KW-0479">Metal-binding</keyword>
<evidence type="ECO:0000256" key="7">
    <source>
        <dbReference type="PIRSR" id="PIRSR627057-2"/>
    </source>
</evidence>
<feature type="domain" description="CAAX prenyl protease 1 N-terminal" evidence="11">
    <location>
        <begin position="72"/>
        <end position="233"/>
    </location>
</feature>
<feature type="chain" id="PRO_5016247256" evidence="9">
    <location>
        <begin position="34"/>
        <end position="453"/>
    </location>
</feature>
<evidence type="ECO:0000313" key="12">
    <source>
        <dbReference type="EMBL" id="AXC12171.1"/>
    </source>
</evidence>
<reference evidence="12 13" key="1">
    <citation type="journal article" date="2018" name="Front. Microbiol.">
        <title>Hydrolytic Capabilities as a Key to Environmental Success: Chitinolytic and Cellulolytic Acidobacteria From Acidic Sub-arctic Soils and Boreal Peatlands.</title>
        <authorList>
            <person name="Belova S.E."/>
            <person name="Ravin N.V."/>
            <person name="Pankratov T.A."/>
            <person name="Rakitin A.L."/>
            <person name="Ivanova A.A."/>
            <person name="Beletsky A.V."/>
            <person name="Mardanov A.V."/>
            <person name="Sinninghe Damste J.S."/>
            <person name="Dedysh S.N."/>
        </authorList>
    </citation>
    <scope>NUCLEOTIDE SEQUENCE [LARGE SCALE GENOMIC DNA]</scope>
    <source>
        <strain evidence="12 13">SBC82</strain>
    </source>
</reference>
<feature type="binding site" evidence="7">
    <location>
        <position position="310"/>
    </location>
    <ligand>
        <name>Zn(2+)</name>
        <dbReference type="ChEBI" id="CHEBI:29105"/>
        <note>catalytic</note>
    </ligand>
</feature>
<organism evidence="12 13">
    <name type="scientific">Acidisarcina polymorpha</name>
    <dbReference type="NCBI Taxonomy" id="2211140"/>
    <lineage>
        <taxon>Bacteria</taxon>
        <taxon>Pseudomonadati</taxon>
        <taxon>Acidobacteriota</taxon>
        <taxon>Terriglobia</taxon>
        <taxon>Terriglobales</taxon>
        <taxon>Acidobacteriaceae</taxon>
        <taxon>Acidisarcina</taxon>
    </lineage>
</organism>
<keyword evidence="8" id="KW-0472">Membrane</keyword>
<evidence type="ECO:0000256" key="5">
    <source>
        <dbReference type="ARBA" id="ARBA00023049"/>
    </source>
</evidence>
<keyword evidence="5" id="KW-0482">Metalloprotease</keyword>
<dbReference type="Proteomes" id="UP000253606">
    <property type="component" value="Chromosome"/>
</dbReference>
<evidence type="ECO:0000256" key="1">
    <source>
        <dbReference type="ARBA" id="ARBA00022670"/>
    </source>
</evidence>
<feature type="binding site" evidence="7">
    <location>
        <position position="386"/>
    </location>
    <ligand>
        <name>Zn(2+)</name>
        <dbReference type="ChEBI" id="CHEBI:29105"/>
        <note>catalytic</note>
    </ligand>
</feature>
<keyword evidence="9" id="KW-0732">Signal</keyword>
<comment type="cofactor">
    <cofactor evidence="7">
        <name>Zn(2+)</name>
        <dbReference type="ChEBI" id="CHEBI:29105"/>
    </cofactor>
    <text evidence="7">Binds 1 zinc ion per subunit.</text>
</comment>
<evidence type="ECO:0000256" key="9">
    <source>
        <dbReference type="SAM" id="SignalP"/>
    </source>
</evidence>
<sequence>MKNSFFGAGGPRILTFALMSLAMTVISAPTALAQAKISPDRTLIKLGPIPAAAQFDSTGHLDVDAATRAYLDTVPADKRAASNKYFEGGYWIMLWSALYTVVIALLLLFTGVSKRMRDLAVRLTRYKWIQAWIYFAEFILTSTILSLPWNIYVGFYREHVYNQSHQPFAGWLREQMIGPLVILVFGAIAFATVYTVIRRLLDTWHIWGSVLVVTFQMIAIMIAPVYIAPLFNTYTPLSDPEVTIPVLKMAHANGIKVDKLYEVNASKQTTQISANVSGLFDTTRINVNDNLLHQASIEEIEDGLGHEMGHYVLNHIMKMLCQFALLILIGFCLLRVWLQGMQERWGDKWGTTGAADPAMFPAVVLAYTVMMLFLTPVLNNITRTMECEADMYGLNAAREPDGRAQVALKLGQYRKLEPGPIEEFLFYDHPSGYARIHAAMQWKSENSHTTTGY</sequence>
<feature type="domain" description="Peptidase M48" evidence="10">
    <location>
        <begin position="238"/>
        <end position="442"/>
    </location>
</feature>
<feature type="active site" evidence="6">
    <location>
        <position position="307"/>
    </location>
</feature>
<feature type="transmembrane region" description="Helical" evidence="8">
    <location>
        <begin position="204"/>
        <end position="227"/>
    </location>
</feature>
<dbReference type="CDD" id="cd07343">
    <property type="entry name" value="M48A_Zmpste24p_like"/>
    <property type="match status" value="1"/>
</dbReference>
<evidence type="ECO:0000256" key="4">
    <source>
        <dbReference type="ARBA" id="ARBA00022833"/>
    </source>
</evidence>
<evidence type="ECO:0000259" key="11">
    <source>
        <dbReference type="Pfam" id="PF16491"/>
    </source>
</evidence>
<evidence type="ECO:0000313" key="13">
    <source>
        <dbReference type="Proteomes" id="UP000253606"/>
    </source>
</evidence>
<dbReference type="PANTHER" id="PTHR10120">
    <property type="entry name" value="CAAX PRENYL PROTEASE 1"/>
    <property type="match status" value="1"/>
</dbReference>
<dbReference type="GO" id="GO:0046872">
    <property type="term" value="F:metal ion binding"/>
    <property type="evidence" value="ECO:0007669"/>
    <property type="project" value="UniProtKB-KW"/>
</dbReference>
<dbReference type="GO" id="GO:0004222">
    <property type="term" value="F:metalloendopeptidase activity"/>
    <property type="evidence" value="ECO:0007669"/>
    <property type="project" value="InterPro"/>
</dbReference>
<protein>
    <submittedName>
        <fullName evidence="12">Peptidase, M48 family</fullName>
    </submittedName>
</protein>
<proteinExistence type="predicted"/>
<evidence type="ECO:0000256" key="2">
    <source>
        <dbReference type="ARBA" id="ARBA00022723"/>
    </source>
</evidence>
<keyword evidence="8" id="KW-0812">Transmembrane</keyword>
<dbReference type="GO" id="GO:0071586">
    <property type="term" value="P:CAAX-box protein processing"/>
    <property type="evidence" value="ECO:0007669"/>
    <property type="project" value="InterPro"/>
</dbReference>
<dbReference type="RefSeq" id="WP_114207455.1">
    <property type="nucleotide sequence ID" value="NZ_CP030840.1"/>
</dbReference>
<keyword evidence="4 7" id="KW-0862">Zinc</keyword>
<name>A0A2Z5FZ89_9BACT</name>
<feature type="transmembrane region" description="Helical" evidence="8">
    <location>
        <begin position="131"/>
        <end position="156"/>
    </location>
</feature>
<gene>
    <name evidence="12" type="ORF">ACPOL_2867</name>
</gene>
<dbReference type="AlphaFoldDB" id="A0A2Z5FZ89"/>
<keyword evidence="1" id="KW-0645">Protease</keyword>
<dbReference type="KEGG" id="abas:ACPOL_2867"/>
<keyword evidence="13" id="KW-1185">Reference proteome</keyword>
<evidence type="ECO:0000256" key="8">
    <source>
        <dbReference type="SAM" id="Phobius"/>
    </source>
</evidence>
<dbReference type="InterPro" id="IPR027057">
    <property type="entry name" value="CAXX_Prtase_1"/>
</dbReference>
<feature type="signal peptide" evidence="9">
    <location>
        <begin position="1"/>
        <end position="33"/>
    </location>
</feature>
<evidence type="ECO:0000259" key="10">
    <source>
        <dbReference type="Pfam" id="PF01435"/>
    </source>
</evidence>
<feature type="transmembrane region" description="Helical" evidence="8">
    <location>
        <begin position="90"/>
        <end position="110"/>
    </location>
</feature>
<keyword evidence="3" id="KW-0378">Hydrolase</keyword>
<keyword evidence="8" id="KW-1133">Transmembrane helix</keyword>
<dbReference type="EMBL" id="CP030840">
    <property type="protein sequence ID" value="AXC12171.1"/>
    <property type="molecule type" value="Genomic_DNA"/>
</dbReference>
<dbReference type="Pfam" id="PF01435">
    <property type="entry name" value="Peptidase_M48"/>
    <property type="match status" value="1"/>
</dbReference>
<evidence type="ECO:0000256" key="6">
    <source>
        <dbReference type="PIRSR" id="PIRSR627057-1"/>
    </source>
</evidence>
<dbReference type="Gene3D" id="3.30.2010.10">
    <property type="entry name" value="Metalloproteases ('zincins'), catalytic domain"/>
    <property type="match status" value="1"/>
</dbReference>
<accession>A0A2Z5FZ89</accession>
<evidence type="ECO:0000256" key="3">
    <source>
        <dbReference type="ARBA" id="ARBA00022801"/>
    </source>
</evidence>
<dbReference type="Pfam" id="PF16491">
    <property type="entry name" value="Peptidase_M48_N"/>
    <property type="match status" value="1"/>
</dbReference>
<dbReference type="InterPro" id="IPR032456">
    <property type="entry name" value="Peptidase_M48_N"/>
</dbReference>
<feature type="binding site" evidence="7">
    <location>
        <position position="306"/>
    </location>
    <ligand>
        <name>Zn(2+)</name>
        <dbReference type="ChEBI" id="CHEBI:29105"/>
        <note>catalytic</note>
    </ligand>
</feature>
<dbReference type="OrthoDB" id="9781930at2"/>
<feature type="transmembrane region" description="Helical" evidence="8">
    <location>
        <begin position="176"/>
        <end position="197"/>
    </location>
</feature>
<dbReference type="InterPro" id="IPR001915">
    <property type="entry name" value="Peptidase_M48"/>
</dbReference>